<sequence>MAEIKTKPTQMDVDTFIAAVEKPVRRADAIVLRDMMERITGEPATMWGPSIIGFGSYHYRYDSGHEADMCRVAFSPRAANLVLYLGGFPEFDELVAKLGKHKRSKACLYVNKLADIDMAVLEEITHLTFEATDGSQTSSAC</sequence>
<dbReference type="Proteomes" id="UP000199495">
    <property type="component" value="Unassembled WGS sequence"/>
</dbReference>
<dbReference type="InterPro" id="IPR014922">
    <property type="entry name" value="YdhG-like"/>
</dbReference>
<evidence type="ECO:0000313" key="3">
    <source>
        <dbReference type="Proteomes" id="UP000199495"/>
    </source>
</evidence>
<dbReference type="EMBL" id="FNCS01000003">
    <property type="protein sequence ID" value="SDG46593.1"/>
    <property type="molecule type" value="Genomic_DNA"/>
</dbReference>
<reference evidence="2 3" key="1">
    <citation type="submission" date="2016-10" db="EMBL/GenBank/DDBJ databases">
        <authorList>
            <person name="de Groot N.N."/>
        </authorList>
    </citation>
    <scope>NUCLEOTIDE SEQUENCE [LARGE SCALE GENOMIC DNA]</scope>
    <source>
        <strain evidence="2 3">CGMCC 1.10267</strain>
    </source>
</reference>
<accession>A0A1G7UGG8</accession>
<name>A0A1G7UGG8_9HYPH</name>
<dbReference type="RefSeq" id="WP_090593918.1">
    <property type="nucleotide sequence ID" value="NZ_FNCS01000003.1"/>
</dbReference>
<protein>
    <recommendedName>
        <fullName evidence="1">YdhG-like domain-containing protein</fullName>
    </recommendedName>
</protein>
<dbReference type="Pfam" id="PF08818">
    <property type="entry name" value="DUF1801"/>
    <property type="match status" value="1"/>
</dbReference>
<evidence type="ECO:0000313" key="2">
    <source>
        <dbReference type="EMBL" id="SDG46593.1"/>
    </source>
</evidence>
<proteinExistence type="predicted"/>
<dbReference type="AlphaFoldDB" id="A0A1G7UGG8"/>
<gene>
    <name evidence="2" type="ORF">SAMN04487974_10353</name>
</gene>
<evidence type="ECO:0000259" key="1">
    <source>
        <dbReference type="Pfam" id="PF08818"/>
    </source>
</evidence>
<dbReference type="OrthoDB" id="5951444at2"/>
<feature type="domain" description="YdhG-like" evidence="1">
    <location>
        <begin position="25"/>
        <end position="124"/>
    </location>
</feature>
<keyword evidence="3" id="KW-1185">Reference proteome</keyword>
<dbReference type="STRING" id="440168.SAMN04487974_10353"/>
<organism evidence="2 3">
    <name type="scientific">Pelagibacterium luteolum</name>
    <dbReference type="NCBI Taxonomy" id="440168"/>
    <lineage>
        <taxon>Bacteria</taxon>
        <taxon>Pseudomonadati</taxon>
        <taxon>Pseudomonadota</taxon>
        <taxon>Alphaproteobacteria</taxon>
        <taxon>Hyphomicrobiales</taxon>
        <taxon>Devosiaceae</taxon>
        <taxon>Pelagibacterium</taxon>
    </lineage>
</organism>